<dbReference type="SUPFAM" id="SSF46785">
    <property type="entry name" value="Winged helix' DNA-binding domain"/>
    <property type="match status" value="2"/>
</dbReference>
<sequence>MSRRPAGVAAIKNKSLAQAKYKDKGTAIAENQFAQMENQMEMFKNNLEDFAVKHRDDIRRDPEFRLQFQEMCSSIGVDPLASSRGFWAEVLGVGDFYYELGVQIVEVCMVTSKRNGGLIGIEDLRRKVETSRGRNSQLICIDDLLRAIKKLKILGNGFCVHKVGGSFLVQSIPGELTLDHTVVLQQAQEHGFVSKSDLVKSLGWEQERAARALDFMVKEGLAWVDGYDKSEYSYWFPSLIPDFSISST</sequence>
<dbReference type="FunFam" id="1.10.10.10:FF:000085">
    <property type="entry name" value="Vacuolar-sorting protein SNF8"/>
    <property type="match status" value="1"/>
</dbReference>
<evidence type="ECO:0000256" key="1">
    <source>
        <dbReference type="ARBA" id="ARBA00004481"/>
    </source>
</evidence>
<dbReference type="EMBL" id="HACG01030111">
    <property type="protein sequence ID" value="CEK76976.1"/>
    <property type="molecule type" value="Transcribed_RNA"/>
</dbReference>
<dbReference type="PANTHER" id="PTHR12806">
    <property type="entry name" value="EAP30 SUBUNIT OF ELL COMPLEX"/>
    <property type="match status" value="1"/>
</dbReference>
<dbReference type="FunFam" id="1.10.10.10:FF:000397">
    <property type="entry name" value="Vacuolar-sorting protein SNF8"/>
    <property type="match status" value="1"/>
</dbReference>
<comment type="subcellular location">
    <subcellularLocation>
        <location evidence="2">Cytoplasm</location>
    </subcellularLocation>
    <subcellularLocation>
        <location evidence="1">Endosome membrane</location>
        <topology evidence="1">Peripheral membrane protein</topology>
    </subcellularLocation>
</comment>
<name>A0A0B7AAF5_9EUPU</name>
<comment type="function">
    <text evidence="10">Component of the endosomal sorting complex required for transport II (ESCRT-II), which is required for multivesicular body (MVB) formation and sorting of endosomal cargo proteins into MVBs.</text>
</comment>
<gene>
    <name evidence="12" type="primary">ORF102416</name>
</gene>
<evidence type="ECO:0000256" key="2">
    <source>
        <dbReference type="ARBA" id="ARBA00004496"/>
    </source>
</evidence>
<evidence type="ECO:0000256" key="3">
    <source>
        <dbReference type="ARBA" id="ARBA00009834"/>
    </source>
</evidence>
<accession>A0A0B7AAF5</accession>
<dbReference type="InterPro" id="IPR036388">
    <property type="entry name" value="WH-like_DNA-bd_sf"/>
</dbReference>
<dbReference type="InterPro" id="IPR036390">
    <property type="entry name" value="WH_DNA-bd_sf"/>
</dbReference>
<dbReference type="GO" id="GO:0000814">
    <property type="term" value="C:ESCRT II complex"/>
    <property type="evidence" value="ECO:0007669"/>
    <property type="project" value="UniProtKB-UniRule"/>
</dbReference>
<evidence type="ECO:0000256" key="4">
    <source>
        <dbReference type="ARBA" id="ARBA00017052"/>
    </source>
</evidence>
<keyword evidence="7" id="KW-0967">Endosome</keyword>
<evidence type="ECO:0000256" key="7">
    <source>
        <dbReference type="ARBA" id="ARBA00022753"/>
    </source>
</evidence>
<protein>
    <recommendedName>
        <fullName evidence="4 10">Vacuolar-sorting protein SNF8</fullName>
    </recommendedName>
</protein>
<evidence type="ECO:0000256" key="9">
    <source>
        <dbReference type="ARBA" id="ARBA00023136"/>
    </source>
</evidence>
<comment type="similarity">
    <text evidence="3 10">Belongs to the SNF8 family.</text>
</comment>
<feature type="coiled-coil region" evidence="11">
    <location>
        <begin position="26"/>
        <end position="53"/>
    </location>
</feature>
<proteinExistence type="inferred from homology"/>
<dbReference type="PANTHER" id="PTHR12806:SF0">
    <property type="entry name" value="VACUOLAR-SORTING PROTEIN SNF8"/>
    <property type="match status" value="1"/>
</dbReference>
<dbReference type="AlphaFoldDB" id="A0A0B7AAF5"/>
<keyword evidence="6" id="KW-0963">Cytoplasm</keyword>
<evidence type="ECO:0000256" key="5">
    <source>
        <dbReference type="ARBA" id="ARBA00022448"/>
    </source>
</evidence>
<keyword evidence="8 10" id="KW-0653">Protein transport</keyword>
<dbReference type="InterPro" id="IPR040608">
    <property type="entry name" value="Snf8/Vps36"/>
</dbReference>
<dbReference type="Pfam" id="PF04157">
    <property type="entry name" value="EAP30"/>
    <property type="match status" value="1"/>
</dbReference>
<keyword evidence="5 10" id="KW-0813">Transport</keyword>
<evidence type="ECO:0000313" key="12">
    <source>
        <dbReference type="EMBL" id="CEK76976.1"/>
    </source>
</evidence>
<dbReference type="Gene3D" id="6.10.140.180">
    <property type="match status" value="1"/>
</dbReference>
<dbReference type="Gene3D" id="1.10.10.10">
    <property type="entry name" value="Winged helix-like DNA-binding domain superfamily/Winged helix DNA-binding domain"/>
    <property type="match status" value="2"/>
</dbReference>
<evidence type="ECO:0000256" key="8">
    <source>
        <dbReference type="ARBA" id="ARBA00022927"/>
    </source>
</evidence>
<dbReference type="InterPro" id="IPR016689">
    <property type="entry name" value="ESCRT-2_cplx_Snf8"/>
</dbReference>
<evidence type="ECO:0000256" key="6">
    <source>
        <dbReference type="ARBA" id="ARBA00022490"/>
    </source>
</evidence>
<dbReference type="PIRSF" id="PIRSF017215">
    <property type="entry name" value="ESCRT2_Vps22"/>
    <property type="match status" value="1"/>
</dbReference>
<keyword evidence="11" id="KW-0175">Coiled coil</keyword>
<organism evidence="12">
    <name type="scientific">Arion vulgaris</name>
    <dbReference type="NCBI Taxonomy" id="1028688"/>
    <lineage>
        <taxon>Eukaryota</taxon>
        <taxon>Metazoa</taxon>
        <taxon>Spiralia</taxon>
        <taxon>Lophotrochozoa</taxon>
        <taxon>Mollusca</taxon>
        <taxon>Gastropoda</taxon>
        <taxon>Heterobranchia</taxon>
        <taxon>Euthyneura</taxon>
        <taxon>Panpulmonata</taxon>
        <taxon>Eupulmonata</taxon>
        <taxon>Stylommatophora</taxon>
        <taxon>Helicina</taxon>
        <taxon>Arionoidea</taxon>
        <taxon>Arionidae</taxon>
        <taxon>Arion</taxon>
    </lineage>
</organism>
<dbReference type="GO" id="GO:0043328">
    <property type="term" value="P:protein transport to vacuole involved in ubiquitin-dependent protein catabolic process via the multivesicular body sorting pathway"/>
    <property type="evidence" value="ECO:0007669"/>
    <property type="project" value="TreeGrafter"/>
</dbReference>
<reference evidence="12" key="1">
    <citation type="submission" date="2014-12" db="EMBL/GenBank/DDBJ databases">
        <title>Insight into the proteome of Arion vulgaris.</title>
        <authorList>
            <person name="Aradska J."/>
            <person name="Bulat T."/>
            <person name="Smidak R."/>
            <person name="Sarate P."/>
            <person name="Gangsoo J."/>
            <person name="Sialana F."/>
            <person name="Bilban M."/>
            <person name="Lubec G."/>
        </authorList>
    </citation>
    <scope>NUCLEOTIDE SEQUENCE</scope>
    <source>
        <tissue evidence="12">Skin</tissue>
    </source>
</reference>
<comment type="subunit">
    <text evidence="10">Component of the endosomal sorting complex required for transport II (ESCRT-II).</text>
</comment>
<evidence type="ECO:0000256" key="10">
    <source>
        <dbReference type="PIRNR" id="PIRNR017215"/>
    </source>
</evidence>
<keyword evidence="9" id="KW-0472">Membrane</keyword>
<evidence type="ECO:0000256" key="11">
    <source>
        <dbReference type="SAM" id="Coils"/>
    </source>
</evidence>